<evidence type="ECO:0000256" key="2">
    <source>
        <dbReference type="ARBA" id="ARBA00022723"/>
    </source>
</evidence>
<dbReference type="InterPro" id="IPR005000">
    <property type="entry name" value="Aldolase/citrate-lyase_domain"/>
</dbReference>
<dbReference type="InterPro" id="IPR015813">
    <property type="entry name" value="Pyrv/PenolPyrv_kinase-like_dom"/>
</dbReference>
<dbReference type="InterPro" id="IPR040442">
    <property type="entry name" value="Pyrv_kinase-like_dom_sf"/>
</dbReference>
<accession>A0ABT0J4X7</accession>
<keyword evidence="3 5" id="KW-0456">Lyase</keyword>
<feature type="domain" description="HpcH/HpaI aldolase/citrate lyase" evidence="4">
    <location>
        <begin position="30"/>
        <end position="253"/>
    </location>
</feature>
<evidence type="ECO:0000313" key="5">
    <source>
        <dbReference type="EMBL" id="MCK9794557.1"/>
    </source>
</evidence>
<sequence length="279" mass="28007">MPLRLNSPGTDRSLAAMLAEAADEGRPLVGAWSSMGSPVAAEILAGSGLDVVLVDGEHGPNDLTTVLAQLQATAAYPVATLVRVPSGDPVGLKRVLDLGATNVLVPMVDSAAEAEAAVRAVRYPPAGVRGVGSALARSSRWNGVPGYLAGADDGITLVVQLETRAAIDEAEGIAGTDGVGAVLVGPADLAASLGHLGKQDHPEVVDAVVRAIAACRSVGTPAGVNAFDPATADRYLDAGASYVVVGADVTLVARGAEQLAARVASRTPSTTRPKDGGTR</sequence>
<name>A0ABT0J4X7_9MICO</name>
<proteinExistence type="inferred from homology"/>
<dbReference type="Proteomes" id="UP001651050">
    <property type="component" value="Unassembled WGS sequence"/>
</dbReference>
<evidence type="ECO:0000313" key="6">
    <source>
        <dbReference type="Proteomes" id="UP001651050"/>
    </source>
</evidence>
<dbReference type="EMBL" id="JALQCY010000003">
    <property type="protein sequence ID" value="MCK9794557.1"/>
    <property type="molecule type" value="Genomic_DNA"/>
</dbReference>
<protein>
    <submittedName>
        <fullName evidence="5">HpcH/HpaI aldolase/citrate lyase family protein</fullName>
    </submittedName>
</protein>
<organism evidence="5 6">
    <name type="scientific">Isoptericola peretonis</name>
    <dbReference type="NCBI Taxonomy" id="2918523"/>
    <lineage>
        <taxon>Bacteria</taxon>
        <taxon>Bacillati</taxon>
        <taxon>Actinomycetota</taxon>
        <taxon>Actinomycetes</taxon>
        <taxon>Micrococcales</taxon>
        <taxon>Promicromonosporaceae</taxon>
        <taxon>Isoptericola</taxon>
    </lineage>
</organism>
<dbReference type="Pfam" id="PF03328">
    <property type="entry name" value="HpcH_HpaI"/>
    <property type="match status" value="1"/>
</dbReference>
<dbReference type="Gene3D" id="3.20.20.60">
    <property type="entry name" value="Phosphoenolpyruvate-binding domains"/>
    <property type="match status" value="1"/>
</dbReference>
<evidence type="ECO:0000256" key="3">
    <source>
        <dbReference type="ARBA" id="ARBA00023239"/>
    </source>
</evidence>
<dbReference type="RefSeq" id="WP_416344394.1">
    <property type="nucleotide sequence ID" value="NZ_JALQCY010000003.1"/>
</dbReference>
<dbReference type="PANTHER" id="PTHR30502:SF0">
    <property type="entry name" value="PHOSPHOENOLPYRUVATE CARBOXYLASE FAMILY PROTEIN"/>
    <property type="match status" value="1"/>
</dbReference>
<evidence type="ECO:0000256" key="1">
    <source>
        <dbReference type="ARBA" id="ARBA00005568"/>
    </source>
</evidence>
<dbReference type="InterPro" id="IPR050251">
    <property type="entry name" value="HpcH-HpaI_aldolase"/>
</dbReference>
<keyword evidence="2" id="KW-0479">Metal-binding</keyword>
<reference evidence="5 6" key="1">
    <citation type="submission" date="2022-02" db="EMBL/GenBank/DDBJ databases">
        <title>The car tank lid bacteriome: a reservoir of bacteria with potential in bioremediation of fuel.</title>
        <authorList>
            <person name="Vidal-Verdu A."/>
            <person name="Gomez-Martinez D."/>
            <person name="Latorre-Perez A."/>
            <person name="Pereto J."/>
            <person name="Porcar M."/>
        </authorList>
    </citation>
    <scope>NUCLEOTIDE SEQUENCE [LARGE SCALE GENOMIC DNA]</scope>
    <source>
        <strain evidence="5 6">4D.3</strain>
    </source>
</reference>
<keyword evidence="6" id="KW-1185">Reference proteome</keyword>
<comment type="caution">
    <text evidence="5">The sequence shown here is derived from an EMBL/GenBank/DDBJ whole genome shotgun (WGS) entry which is preliminary data.</text>
</comment>
<gene>
    <name evidence="5" type="ORF">M1843_12445</name>
</gene>
<dbReference type="SUPFAM" id="SSF51621">
    <property type="entry name" value="Phosphoenolpyruvate/pyruvate domain"/>
    <property type="match status" value="1"/>
</dbReference>
<dbReference type="GO" id="GO:0016829">
    <property type="term" value="F:lyase activity"/>
    <property type="evidence" value="ECO:0007669"/>
    <property type="project" value="UniProtKB-KW"/>
</dbReference>
<comment type="similarity">
    <text evidence="1">Belongs to the HpcH/HpaI aldolase family.</text>
</comment>
<evidence type="ECO:0000259" key="4">
    <source>
        <dbReference type="Pfam" id="PF03328"/>
    </source>
</evidence>
<dbReference type="PANTHER" id="PTHR30502">
    <property type="entry name" value="2-KETO-3-DEOXY-L-RHAMNONATE ALDOLASE"/>
    <property type="match status" value="1"/>
</dbReference>